<dbReference type="NCBIfam" id="NF002010">
    <property type="entry name" value="PRK00811.1"/>
    <property type="match status" value="1"/>
</dbReference>
<comment type="caution">
    <text evidence="10">The sequence shown here is derived from an EMBL/GenBank/DDBJ whole genome shotgun (WGS) entry which is preliminary data.</text>
</comment>
<evidence type="ECO:0000256" key="8">
    <source>
        <dbReference type="RuleBase" id="RU003837"/>
    </source>
</evidence>
<comment type="similarity">
    <text evidence="1 7">Belongs to the spermidine/spermine synthase family.</text>
</comment>
<dbReference type="NCBIfam" id="NF037959">
    <property type="entry name" value="MFS_SpdSyn"/>
    <property type="match status" value="1"/>
</dbReference>
<dbReference type="PANTHER" id="PTHR11558:SF11">
    <property type="entry name" value="SPERMIDINE SYNTHASE"/>
    <property type="match status" value="1"/>
</dbReference>
<dbReference type="NCBIfam" id="TIGR00417">
    <property type="entry name" value="speE"/>
    <property type="match status" value="1"/>
</dbReference>
<dbReference type="PROSITE" id="PS01330">
    <property type="entry name" value="PABS_1"/>
    <property type="match status" value="1"/>
</dbReference>
<sequence length="264" mass="30773">MARQRPFLWFYEDADGLQLGLPVISVLYHNRSRYQDIYVFKAKSVGRVLVLDGCIQLTERDEFIYHELIIHPILFTHPCPKNVLVVGGGDGGSVREILKHESVKHIDLVEIDPEVIQVAQRYLPRLSKGLKDKRVKIHIDNGIKYVKNTNVKYDVVVIDSTDPVGMAKALYEKDFHQSLKQILNSDGLMVIQTQCPYYQEKSLKQLHRCLKKIYPIVRIYVYTMPTYPGALWSFTCGSLKYDPLTVDEKNIYTRWQKMKTRYYN</sequence>
<evidence type="ECO:0000256" key="4">
    <source>
        <dbReference type="ARBA" id="ARBA00023115"/>
    </source>
</evidence>
<dbReference type="Proteomes" id="UP000885706">
    <property type="component" value="Unassembled WGS sequence"/>
</dbReference>
<evidence type="ECO:0000256" key="6">
    <source>
        <dbReference type="PROSITE-ProRule" id="PRU00354"/>
    </source>
</evidence>
<dbReference type="PANTHER" id="PTHR11558">
    <property type="entry name" value="SPERMIDINE/SPERMINE SYNTHASE"/>
    <property type="match status" value="1"/>
</dbReference>
<evidence type="ECO:0000256" key="1">
    <source>
        <dbReference type="ARBA" id="ARBA00007867"/>
    </source>
</evidence>
<evidence type="ECO:0000256" key="2">
    <source>
        <dbReference type="ARBA" id="ARBA00022679"/>
    </source>
</evidence>
<proteinExistence type="inferred from homology"/>
<comment type="catalytic activity">
    <reaction evidence="8">
        <text>S-adenosyl 3-(methylsulfanyl)propylamine + putrescine = S-methyl-5'-thioadenosine + spermidine + H(+)</text>
        <dbReference type="Rhea" id="RHEA:12721"/>
        <dbReference type="ChEBI" id="CHEBI:15378"/>
        <dbReference type="ChEBI" id="CHEBI:17509"/>
        <dbReference type="ChEBI" id="CHEBI:57443"/>
        <dbReference type="ChEBI" id="CHEBI:57834"/>
        <dbReference type="ChEBI" id="CHEBI:326268"/>
        <dbReference type="EC" id="2.5.1.16"/>
    </reaction>
</comment>
<dbReference type="Gene3D" id="3.40.50.150">
    <property type="entry name" value="Vaccinia Virus protein VP39"/>
    <property type="match status" value="1"/>
</dbReference>
<dbReference type="Pfam" id="PF01564">
    <property type="entry name" value="Spermine_synth"/>
    <property type="match status" value="1"/>
</dbReference>
<evidence type="ECO:0000259" key="9">
    <source>
        <dbReference type="PROSITE" id="PS51006"/>
    </source>
</evidence>
<name>A0A7V0IA60_DESA2</name>
<dbReference type="AlphaFoldDB" id="A0A7V0IA60"/>
<dbReference type="GO" id="GO:0008295">
    <property type="term" value="P:spermidine biosynthetic process"/>
    <property type="evidence" value="ECO:0007669"/>
    <property type="project" value="UniProtKB-UniRule"/>
</dbReference>
<feature type="active site" description="Proton acceptor" evidence="6">
    <location>
        <position position="159"/>
    </location>
</feature>
<protein>
    <recommendedName>
        <fullName evidence="5 8">Spermidine synthase</fullName>
        <ecNumber evidence="5 8">2.5.1.16</ecNumber>
    </recommendedName>
</protein>
<evidence type="ECO:0000256" key="3">
    <source>
        <dbReference type="ARBA" id="ARBA00023066"/>
    </source>
</evidence>
<keyword evidence="3 8" id="KW-0745">Spermidine biosynthesis</keyword>
<dbReference type="PROSITE" id="PS51006">
    <property type="entry name" value="PABS_2"/>
    <property type="match status" value="1"/>
</dbReference>
<dbReference type="Pfam" id="PF17284">
    <property type="entry name" value="Spermine_synt_N"/>
    <property type="match status" value="1"/>
</dbReference>
<dbReference type="GO" id="GO:0004766">
    <property type="term" value="F:spermidine synthase activity"/>
    <property type="evidence" value="ECO:0007669"/>
    <property type="project" value="UniProtKB-UniRule"/>
</dbReference>
<keyword evidence="2 6" id="KW-0808">Transferase</keyword>
<dbReference type="InterPro" id="IPR029063">
    <property type="entry name" value="SAM-dependent_MTases_sf"/>
</dbReference>
<evidence type="ECO:0000256" key="5">
    <source>
        <dbReference type="NCBIfam" id="TIGR00417"/>
    </source>
</evidence>
<organism evidence="10">
    <name type="scientific">Desulfofervidus auxilii</name>
    <dbReference type="NCBI Taxonomy" id="1621989"/>
    <lineage>
        <taxon>Bacteria</taxon>
        <taxon>Pseudomonadati</taxon>
        <taxon>Thermodesulfobacteriota</taxon>
        <taxon>Candidatus Desulfofervidia</taxon>
        <taxon>Candidatus Desulfofervidales</taxon>
        <taxon>Candidatus Desulfofervidaceae</taxon>
        <taxon>Candidatus Desulfofervidus</taxon>
    </lineage>
</organism>
<dbReference type="InterPro" id="IPR037163">
    <property type="entry name" value="Spermidine_synt_N_sf"/>
</dbReference>
<dbReference type="EMBL" id="DQWQ01000084">
    <property type="protein sequence ID" value="HDD35539.1"/>
    <property type="molecule type" value="Genomic_DNA"/>
</dbReference>
<dbReference type="EC" id="2.5.1.16" evidence="5 8"/>
<feature type="domain" description="PABS" evidence="9">
    <location>
        <begin position="7"/>
        <end position="239"/>
    </location>
</feature>
<evidence type="ECO:0000313" key="10">
    <source>
        <dbReference type="EMBL" id="HDD35539.1"/>
    </source>
</evidence>
<dbReference type="InterPro" id="IPR030373">
    <property type="entry name" value="PABS_CS"/>
</dbReference>
<dbReference type="HAMAP" id="MF_00198">
    <property type="entry name" value="Spermidine_synth"/>
    <property type="match status" value="1"/>
</dbReference>
<gene>
    <name evidence="10" type="ORF">ENF30_01930</name>
</gene>
<keyword evidence="4 6" id="KW-0620">Polyamine biosynthesis</keyword>
<dbReference type="SUPFAM" id="SSF53335">
    <property type="entry name" value="S-adenosyl-L-methionine-dependent methyltransferases"/>
    <property type="match status" value="1"/>
</dbReference>
<accession>A0A7V0IA60</accession>
<dbReference type="InterPro" id="IPR035246">
    <property type="entry name" value="Spermidine_synt_N"/>
</dbReference>
<evidence type="ECO:0000256" key="7">
    <source>
        <dbReference type="RuleBase" id="RU003836"/>
    </source>
</evidence>
<dbReference type="InterPro" id="IPR001045">
    <property type="entry name" value="Spermi_synthase"/>
</dbReference>
<dbReference type="CDD" id="cd02440">
    <property type="entry name" value="AdoMet_MTases"/>
    <property type="match status" value="1"/>
</dbReference>
<feature type="non-terminal residue" evidence="10">
    <location>
        <position position="264"/>
    </location>
</feature>
<reference evidence="10" key="1">
    <citation type="journal article" date="2020" name="mSystems">
        <title>Genome- and Community-Level Interaction Insights into Carbon Utilization and Element Cycling Functions of Hydrothermarchaeota in Hydrothermal Sediment.</title>
        <authorList>
            <person name="Zhou Z."/>
            <person name="Liu Y."/>
            <person name="Xu W."/>
            <person name="Pan J."/>
            <person name="Luo Z.H."/>
            <person name="Li M."/>
        </authorList>
    </citation>
    <scope>NUCLEOTIDE SEQUENCE [LARGE SCALE GENOMIC DNA]</scope>
    <source>
        <strain evidence="10">HyVt-113</strain>
    </source>
</reference>
<dbReference type="InterPro" id="IPR030374">
    <property type="entry name" value="PABS"/>
</dbReference>
<dbReference type="Gene3D" id="2.30.140.10">
    <property type="entry name" value="Spermidine synthase, tetramerisation domain"/>
    <property type="match status" value="1"/>
</dbReference>